<feature type="transmembrane region" description="Helical" evidence="2">
    <location>
        <begin position="156"/>
        <end position="179"/>
    </location>
</feature>
<name>A0ABU4VEE0_9ACTN</name>
<keyword evidence="2" id="KW-0812">Transmembrane</keyword>
<evidence type="ECO:0000313" key="3">
    <source>
        <dbReference type="EMBL" id="MDX8150145.1"/>
    </source>
</evidence>
<keyword evidence="2" id="KW-1133">Transmembrane helix</keyword>
<dbReference type="EMBL" id="JAXAVX010000001">
    <property type="protein sequence ID" value="MDX8150145.1"/>
    <property type="molecule type" value="Genomic_DNA"/>
</dbReference>
<keyword evidence="4" id="KW-1185">Reference proteome</keyword>
<dbReference type="RefSeq" id="WP_319952297.1">
    <property type="nucleotide sequence ID" value="NZ_JAXAVX010000001.1"/>
</dbReference>
<evidence type="ECO:0000256" key="1">
    <source>
        <dbReference type="SAM" id="MobiDB-lite"/>
    </source>
</evidence>
<sequence>MSDGDRRDSPEDDAELVREADARSDVPKRRYRLRALDVALGEELEDAGALTFRELRDHVADRDLLGCPVTDDTLWEWWHYALRRQLLEPRDPRAVQRFGLTAEGRAQIVRRRASESGLVTPAFVRTGRLAMAREQPITLAIALVALVSANPSTRSLLVLAVTILFLAVVLGPLVDVLVARRLDRTTSRRALSRHVAWLDGAAVPRWLWLPGLRACDPSLVRRLPAPPLQLRSGEGSH</sequence>
<proteinExistence type="predicted"/>
<evidence type="ECO:0000256" key="2">
    <source>
        <dbReference type="SAM" id="Phobius"/>
    </source>
</evidence>
<keyword evidence="2" id="KW-0472">Membrane</keyword>
<protein>
    <recommendedName>
        <fullName evidence="5">TIGR04222 domain-containing membrane protein</fullName>
    </recommendedName>
</protein>
<accession>A0ABU4VEE0</accession>
<dbReference type="Proteomes" id="UP001277761">
    <property type="component" value="Unassembled WGS sequence"/>
</dbReference>
<evidence type="ECO:0008006" key="5">
    <source>
        <dbReference type="Google" id="ProtNLM"/>
    </source>
</evidence>
<organism evidence="3 4">
    <name type="scientific">Patulibacter brassicae</name>
    <dbReference type="NCBI Taxonomy" id="1705717"/>
    <lineage>
        <taxon>Bacteria</taxon>
        <taxon>Bacillati</taxon>
        <taxon>Actinomycetota</taxon>
        <taxon>Thermoleophilia</taxon>
        <taxon>Solirubrobacterales</taxon>
        <taxon>Patulibacteraceae</taxon>
        <taxon>Patulibacter</taxon>
    </lineage>
</organism>
<evidence type="ECO:0000313" key="4">
    <source>
        <dbReference type="Proteomes" id="UP001277761"/>
    </source>
</evidence>
<feature type="region of interest" description="Disordered" evidence="1">
    <location>
        <begin position="1"/>
        <end position="23"/>
    </location>
</feature>
<reference evidence="3 4" key="1">
    <citation type="submission" date="2023-11" db="EMBL/GenBank/DDBJ databases">
        <authorList>
            <person name="Xu M."/>
            <person name="Jiang T."/>
        </authorList>
    </citation>
    <scope>NUCLEOTIDE SEQUENCE [LARGE SCALE GENOMIC DNA]</scope>
    <source>
        <strain evidence="3 4">SD</strain>
    </source>
</reference>
<gene>
    <name evidence="3" type="ORF">SK069_00940</name>
</gene>
<comment type="caution">
    <text evidence="3">The sequence shown here is derived from an EMBL/GenBank/DDBJ whole genome shotgun (WGS) entry which is preliminary data.</text>
</comment>